<dbReference type="InterPro" id="IPR005269">
    <property type="entry name" value="LOG"/>
</dbReference>
<dbReference type="InterPro" id="IPR031100">
    <property type="entry name" value="LOG_fam"/>
</dbReference>
<accession>A0A3N0B490</accession>
<dbReference type="SUPFAM" id="SSF102405">
    <property type="entry name" value="MCP/YpsA-like"/>
    <property type="match status" value="1"/>
</dbReference>
<keyword evidence="2" id="KW-0203">Cytokinin biosynthesis</keyword>
<dbReference type="EC" id="3.2.2.n1" evidence="2"/>
<dbReference type="Pfam" id="PF03641">
    <property type="entry name" value="Lysine_decarbox"/>
    <property type="match status" value="1"/>
</dbReference>
<dbReference type="PANTHER" id="PTHR31223">
    <property type="entry name" value="LOG FAMILY PROTEIN YJL055W"/>
    <property type="match status" value="1"/>
</dbReference>
<dbReference type="GO" id="GO:0005829">
    <property type="term" value="C:cytosol"/>
    <property type="evidence" value="ECO:0007669"/>
    <property type="project" value="TreeGrafter"/>
</dbReference>
<dbReference type="PANTHER" id="PTHR31223:SF70">
    <property type="entry name" value="LOG FAMILY PROTEIN YJL055W"/>
    <property type="match status" value="1"/>
</dbReference>
<dbReference type="OrthoDB" id="9801098at2"/>
<dbReference type="Gene3D" id="3.40.50.450">
    <property type="match status" value="1"/>
</dbReference>
<reference evidence="4" key="1">
    <citation type="submission" date="2018-05" db="EMBL/GenBank/DDBJ databases">
        <title>Genome Sequencing of selected type strains of the family Eggerthellaceae.</title>
        <authorList>
            <person name="Danylec N."/>
            <person name="Stoll D.A."/>
            <person name="Doetsch A."/>
            <person name="Huch M."/>
        </authorList>
    </citation>
    <scope>NUCLEOTIDE SEQUENCE [LARGE SCALE GENOMIC DNA]</scope>
    <source>
        <strain evidence="4">DSM 24851</strain>
    </source>
</reference>
<name>A0A3N0B490_9ACTN</name>
<gene>
    <name evidence="3" type="ORF">DMP06_00360</name>
</gene>
<comment type="similarity">
    <text evidence="1 2">Belongs to the LOG family.</text>
</comment>
<sequence length="198" mass="21724">MNIAVYCGSSPAKNPHFTECAHELGEWIARNGHTLVYGGSSVGLMGIVSRAALDAGGAVYGVEPRFFIEAGVAQHDLTKLYVTDDMTQRKAKMIELADAFVAIPGGVGTLEEISEIFSRIRLGLGPDECFLMNIDGFYDPLKSLLHGMYAQGFLSQDDLDRIHFPESLDEFARMLDESRKHPAKHLATAAELNPPKKR</sequence>
<keyword evidence="4" id="KW-1185">Reference proteome</keyword>
<evidence type="ECO:0000256" key="1">
    <source>
        <dbReference type="ARBA" id="ARBA00006763"/>
    </source>
</evidence>
<dbReference type="Proteomes" id="UP000269591">
    <property type="component" value="Unassembled WGS sequence"/>
</dbReference>
<comment type="catalytic activity">
    <reaction evidence="2">
        <text>9-ribosyl-trans-zeatin 5'-phosphate + H2O = trans-zeatin + D-ribose 5-phosphate</text>
        <dbReference type="Rhea" id="RHEA:48564"/>
        <dbReference type="ChEBI" id="CHEBI:15377"/>
        <dbReference type="ChEBI" id="CHEBI:16522"/>
        <dbReference type="ChEBI" id="CHEBI:78346"/>
        <dbReference type="ChEBI" id="CHEBI:87947"/>
        <dbReference type="EC" id="3.2.2.n1"/>
    </reaction>
</comment>
<keyword evidence="2" id="KW-0378">Hydrolase</keyword>
<dbReference type="GO" id="GO:0009691">
    <property type="term" value="P:cytokinin biosynthetic process"/>
    <property type="evidence" value="ECO:0007669"/>
    <property type="project" value="UniProtKB-UniRule"/>
</dbReference>
<dbReference type="AlphaFoldDB" id="A0A3N0B490"/>
<evidence type="ECO:0000256" key="2">
    <source>
        <dbReference type="RuleBase" id="RU363015"/>
    </source>
</evidence>
<dbReference type="EMBL" id="QIBX01000001">
    <property type="protein sequence ID" value="RNL41902.1"/>
    <property type="molecule type" value="Genomic_DNA"/>
</dbReference>
<evidence type="ECO:0000313" key="3">
    <source>
        <dbReference type="EMBL" id="RNL41902.1"/>
    </source>
</evidence>
<evidence type="ECO:0000313" key="4">
    <source>
        <dbReference type="Proteomes" id="UP000269591"/>
    </source>
</evidence>
<organism evidence="3 4">
    <name type="scientific">Slackia equolifaciens</name>
    <dbReference type="NCBI Taxonomy" id="498718"/>
    <lineage>
        <taxon>Bacteria</taxon>
        <taxon>Bacillati</taxon>
        <taxon>Actinomycetota</taxon>
        <taxon>Coriobacteriia</taxon>
        <taxon>Eggerthellales</taxon>
        <taxon>Eggerthellaceae</taxon>
        <taxon>Slackia</taxon>
    </lineage>
</organism>
<comment type="caution">
    <text evidence="3">The sequence shown here is derived from an EMBL/GenBank/DDBJ whole genome shotgun (WGS) entry which is preliminary data.</text>
</comment>
<protein>
    <recommendedName>
        <fullName evidence="2">Cytokinin riboside 5'-monophosphate phosphoribohydrolase</fullName>
        <ecNumber evidence="2">3.2.2.n1</ecNumber>
    </recommendedName>
</protein>
<dbReference type="NCBIfam" id="TIGR00730">
    <property type="entry name" value="Rossman fold protein, TIGR00730 family"/>
    <property type="match status" value="1"/>
</dbReference>
<comment type="catalytic activity">
    <reaction evidence="2">
        <text>N(6)-(dimethylallyl)adenosine 5'-phosphate + H2O = N(6)-dimethylallyladenine + D-ribose 5-phosphate</text>
        <dbReference type="Rhea" id="RHEA:48560"/>
        <dbReference type="ChEBI" id="CHEBI:15377"/>
        <dbReference type="ChEBI" id="CHEBI:17660"/>
        <dbReference type="ChEBI" id="CHEBI:57526"/>
        <dbReference type="ChEBI" id="CHEBI:78346"/>
        <dbReference type="EC" id="3.2.2.n1"/>
    </reaction>
</comment>
<proteinExistence type="inferred from homology"/>
<dbReference type="GO" id="GO:0102682">
    <property type="term" value="F:cytokinin riboside 5'-monophosphate phosphoribohydrolase activity"/>
    <property type="evidence" value="ECO:0007669"/>
    <property type="project" value="RHEA"/>
</dbReference>
<dbReference type="RefSeq" id="WP_123207765.1">
    <property type="nucleotide sequence ID" value="NZ_JBHTHO010000004.1"/>
</dbReference>